<dbReference type="Proteomes" id="UP000785679">
    <property type="component" value="Unassembled WGS sequence"/>
</dbReference>
<evidence type="ECO:0000256" key="2">
    <source>
        <dbReference type="ARBA" id="ARBA00022540"/>
    </source>
</evidence>
<evidence type="ECO:0000313" key="4">
    <source>
        <dbReference type="EMBL" id="TNV79023.1"/>
    </source>
</evidence>
<proteinExistence type="predicted"/>
<keyword evidence="1" id="KW-0963">Cytoplasm</keyword>
<evidence type="ECO:0000256" key="3">
    <source>
        <dbReference type="ARBA" id="ARBA00022917"/>
    </source>
</evidence>
<dbReference type="InterPro" id="IPR016650">
    <property type="entry name" value="eIF3e"/>
</dbReference>
<keyword evidence="5" id="KW-1185">Reference proteome</keyword>
<protein>
    <recommendedName>
        <fullName evidence="6">PCI domain-containing protein</fullName>
    </recommendedName>
</protein>
<keyword evidence="2" id="KW-0396">Initiation factor</keyword>
<dbReference type="GO" id="GO:0005852">
    <property type="term" value="C:eukaryotic translation initiation factor 3 complex"/>
    <property type="evidence" value="ECO:0007669"/>
    <property type="project" value="InterPro"/>
</dbReference>
<comment type="caution">
    <text evidence="4">The sequence shown here is derived from an EMBL/GenBank/DDBJ whole genome shotgun (WGS) entry which is preliminary data.</text>
</comment>
<dbReference type="OrthoDB" id="288440at2759"/>
<gene>
    <name evidence="4" type="ORF">FGO68_gene4037</name>
</gene>
<organism evidence="4 5">
    <name type="scientific">Halteria grandinella</name>
    <dbReference type="NCBI Taxonomy" id="5974"/>
    <lineage>
        <taxon>Eukaryota</taxon>
        <taxon>Sar</taxon>
        <taxon>Alveolata</taxon>
        <taxon>Ciliophora</taxon>
        <taxon>Intramacronucleata</taxon>
        <taxon>Spirotrichea</taxon>
        <taxon>Stichotrichia</taxon>
        <taxon>Sporadotrichida</taxon>
        <taxon>Halteriidae</taxon>
        <taxon>Halteria</taxon>
    </lineage>
</organism>
<name>A0A8J8T2G8_HALGN</name>
<accession>A0A8J8T2G8</accession>
<reference evidence="4" key="1">
    <citation type="submission" date="2019-06" db="EMBL/GenBank/DDBJ databases">
        <authorList>
            <person name="Zheng W."/>
        </authorList>
    </citation>
    <scope>NUCLEOTIDE SEQUENCE</scope>
    <source>
        <strain evidence="4">QDHG01</strain>
    </source>
</reference>
<evidence type="ECO:0000256" key="1">
    <source>
        <dbReference type="ARBA" id="ARBA00022490"/>
    </source>
</evidence>
<dbReference type="AlphaFoldDB" id="A0A8J8T2G8"/>
<dbReference type="EMBL" id="RRYP01009505">
    <property type="protein sequence ID" value="TNV79023.1"/>
    <property type="molecule type" value="Genomic_DNA"/>
</dbReference>
<dbReference type="PANTHER" id="PTHR10317">
    <property type="entry name" value="EUKARYOTIC TRANSLATION INITIATION FACTOR 3 SUBUNIT E"/>
    <property type="match status" value="1"/>
</dbReference>
<keyword evidence="3" id="KW-0648">Protein biosynthesis</keyword>
<evidence type="ECO:0000313" key="5">
    <source>
        <dbReference type="Proteomes" id="UP000785679"/>
    </source>
</evidence>
<dbReference type="GO" id="GO:0003743">
    <property type="term" value="F:translation initiation factor activity"/>
    <property type="evidence" value="ECO:0007669"/>
    <property type="project" value="UniProtKB-KW"/>
</dbReference>
<evidence type="ECO:0008006" key="6">
    <source>
        <dbReference type="Google" id="ProtNLM"/>
    </source>
</evidence>
<sequence>MSSLTPAQISQIKTLSPYLDPHVLLAFLKSHAPGTDRVQEQLTEKTLISKKESWDKVEDEFKNNKLLSLLNNHHEYQRLRQEKGFTLERLNEDRGITMGDCKKVFQFAKMQYEMGKYKDAEKYLFALKEILTTEQYTQTEFCLQIFWGLLNCEILLQREKETLEFTTLRKMKDFIEKLLSDQVHNYQETMNHKAWLLHQVLVYSFTNPHHHTEKRSSNPISLFGQILVDRSQVGQGYLNIIQIRCQYLLKYLIASLIMSGNFEAIGEILLPVIQQEKSKFTDVYTRFVETVYDQFDFAAALELTKELAAAANEDLLLKSHASEIQAQAVLLIFQVKSKLYKTVNLKEVVEVSGIKSEEEVRSRFEENLKREGVSIDYNAETHVLSIVGQLKDQKAKIYNKTTELVKRTNQLYQHYQQQMIFLSDNLGGTSKQ</sequence>